<accession>A0A4Y1ZXN2</accession>
<gene>
    <name evidence="3" type="ORF">AVEN_163856_1</name>
    <name evidence="2" type="ORF">AVEN_267887_1</name>
</gene>
<keyword evidence="1" id="KW-1133">Transmembrane helix</keyword>
<proteinExistence type="predicted"/>
<evidence type="ECO:0000313" key="3">
    <source>
        <dbReference type="EMBL" id="GBL71941.1"/>
    </source>
</evidence>
<dbReference type="Proteomes" id="UP000499080">
    <property type="component" value="Unassembled WGS sequence"/>
</dbReference>
<feature type="non-terminal residue" evidence="2">
    <location>
        <position position="1"/>
    </location>
</feature>
<evidence type="ECO:0000313" key="2">
    <source>
        <dbReference type="EMBL" id="GBL71934.1"/>
    </source>
</evidence>
<comment type="caution">
    <text evidence="2">The sequence shown here is derived from an EMBL/GenBank/DDBJ whole genome shotgun (WGS) entry which is preliminary data.</text>
</comment>
<reference evidence="2 4" key="1">
    <citation type="journal article" date="2019" name="Sci. Rep.">
        <title>Orb-weaving spider Araneus ventricosus genome elucidates the spidroin gene catalogue.</title>
        <authorList>
            <person name="Kono N."/>
            <person name="Nakamura H."/>
            <person name="Ohtoshi R."/>
            <person name="Moran D.A.P."/>
            <person name="Shinohara A."/>
            <person name="Yoshida Y."/>
            <person name="Fujiwara M."/>
            <person name="Mori M."/>
            <person name="Tomita M."/>
            <person name="Arakawa K."/>
        </authorList>
    </citation>
    <scope>NUCLEOTIDE SEQUENCE [LARGE SCALE GENOMIC DNA]</scope>
</reference>
<dbReference type="EMBL" id="BGPR01078843">
    <property type="protein sequence ID" value="GBL71941.1"/>
    <property type="molecule type" value="Genomic_DNA"/>
</dbReference>
<organism evidence="2 4">
    <name type="scientific">Araneus ventricosus</name>
    <name type="common">Orbweaver spider</name>
    <name type="synonym">Epeira ventricosa</name>
    <dbReference type="NCBI Taxonomy" id="182803"/>
    <lineage>
        <taxon>Eukaryota</taxon>
        <taxon>Metazoa</taxon>
        <taxon>Ecdysozoa</taxon>
        <taxon>Arthropoda</taxon>
        <taxon>Chelicerata</taxon>
        <taxon>Arachnida</taxon>
        <taxon>Araneae</taxon>
        <taxon>Araneomorphae</taxon>
        <taxon>Entelegynae</taxon>
        <taxon>Araneoidea</taxon>
        <taxon>Araneidae</taxon>
        <taxon>Araneus</taxon>
    </lineage>
</organism>
<feature type="transmembrane region" description="Helical" evidence="1">
    <location>
        <begin position="35"/>
        <end position="54"/>
    </location>
</feature>
<sequence length="78" mass="8165">LKTLISCNSTAAHVESIDIVDGAPAVPSDVSGNAAYIWMLPSTTSFVMLACLLAPAHASSFATDLALTINGFSYWAYL</sequence>
<evidence type="ECO:0000256" key="1">
    <source>
        <dbReference type="SAM" id="Phobius"/>
    </source>
</evidence>
<evidence type="ECO:0000313" key="4">
    <source>
        <dbReference type="Proteomes" id="UP000499080"/>
    </source>
</evidence>
<keyword evidence="1" id="KW-0472">Membrane</keyword>
<protein>
    <submittedName>
        <fullName evidence="2">Uncharacterized protein</fullName>
    </submittedName>
</protein>
<dbReference type="AlphaFoldDB" id="A0A4Y1ZXN2"/>
<dbReference type="EMBL" id="BGPR01078831">
    <property type="protein sequence ID" value="GBL71934.1"/>
    <property type="molecule type" value="Genomic_DNA"/>
</dbReference>
<name>A0A4Y1ZXN2_ARAVE</name>
<keyword evidence="1" id="KW-0812">Transmembrane</keyword>
<keyword evidence="4" id="KW-1185">Reference proteome</keyword>